<feature type="transmembrane region" description="Helical" evidence="6">
    <location>
        <begin position="422"/>
        <end position="442"/>
    </location>
</feature>
<feature type="transmembrane region" description="Helical" evidence="6">
    <location>
        <begin position="288"/>
        <end position="308"/>
    </location>
</feature>
<keyword evidence="2 6" id="KW-0812">Transmembrane</keyword>
<feature type="transmembrane region" description="Helical" evidence="6">
    <location>
        <begin position="448"/>
        <end position="469"/>
    </location>
</feature>
<evidence type="ECO:0000256" key="3">
    <source>
        <dbReference type="ARBA" id="ARBA00022989"/>
    </source>
</evidence>
<dbReference type="GO" id="GO:0016020">
    <property type="term" value="C:membrane"/>
    <property type="evidence" value="ECO:0007669"/>
    <property type="project" value="UniProtKB-SubCell"/>
</dbReference>
<proteinExistence type="predicted"/>
<protein>
    <recommendedName>
        <fullName evidence="9">Major facilitator superfamily (MFS) profile domain-containing protein</fullName>
    </recommendedName>
</protein>
<dbReference type="OMA" id="QRWHIYL"/>
<dbReference type="CDD" id="cd06174">
    <property type="entry name" value="MFS"/>
    <property type="match status" value="1"/>
</dbReference>
<feature type="transmembrane region" description="Helical" evidence="6">
    <location>
        <begin position="328"/>
        <end position="349"/>
    </location>
</feature>
<organism evidence="7 8">
    <name type="scientific">Baudoinia panamericana (strain UAMH 10762)</name>
    <name type="common">Angels' share fungus</name>
    <name type="synonym">Baudoinia compniacensis (strain UAMH 10762)</name>
    <dbReference type="NCBI Taxonomy" id="717646"/>
    <lineage>
        <taxon>Eukaryota</taxon>
        <taxon>Fungi</taxon>
        <taxon>Dikarya</taxon>
        <taxon>Ascomycota</taxon>
        <taxon>Pezizomycotina</taxon>
        <taxon>Dothideomycetes</taxon>
        <taxon>Dothideomycetidae</taxon>
        <taxon>Mycosphaerellales</taxon>
        <taxon>Teratosphaeriaceae</taxon>
        <taxon>Baudoinia</taxon>
    </lineage>
</organism>
<accession>M2NJU2</accession>
<dbReference type="Proteomes" id="UP000011761">
    <property type="component" value="Unassembled WGS sequence"/>
</dbReference>
<dbReference type="Pfam" id="PF07690">
    <property type="entry name" value="MFS_1"/>
    <property type="match status" value="1"/>
</dbReference>
<gene>
    <name evidence="7" type="ORF">BAUCODRAFT_402119</name>
</gene>
<reference evidence="7 8" key="1">
    <citation type="journal article" date="2012" name="PLoS Pathog.">
        <title>Diverse lifestyles and strategies of plant pathogenesis encoded in the genomes of eighteen Dothideomycetes fungi.</title>
        <authorList>
            <person name="Ohm R.A."/>
            <person name="Feau N."/>
            <person name="Henrissat B."/>
            <person name="Schoch C.L."/>
            <person name="Horwitz B.A."/>
            <person name="Barry K.W."/>
            <person name="Condon B.J."/>
            <person name="Copeland A.C."/>
            <person name="Dhillon B."/>
            <person name="Glaser F."/>
            <person name="Hesse C.N."/>
            <person name="Kosti I."/>
            <person name="LaButti K."/>
            <person name="Lindquist E.A."/>
            <person name="Lucas S."/>
            <person name="Salamov A.A."/>
            <person name="Bradshaw R.E."/>
            <person name="Ciuffetti L."/>
            <person name="Hamelin R.C."/>
            <person name="Kema G.H.J."/>
            <person name="Lawrence C."/>
            <person name="Scott J.A."/>
            <person name="Spatafora J.W."/>
            <person name="Turgeon B.G."/>
            <person name="de Wit P.J.G.M."/>
            <person name="Zhong S."/>
            <person name="Goodwin S.B."/>
            <person name="Grigoriev I.V."/>
        </authorList>
    </citation>
    <scope>NUCLEOTIDE SEQUENCE [LARGE SCALE GENOMIC DNA]</scope>
    <source>
        <strain evidence="7 8">UAMH 10762</strain>
    </source>
</reference>
<dbReference type="PANTHER" id="PTHR23507:SF13">
    <property type="entry name" value="MFS GENERAL SUBSTRATE TRANSPORTER"/>
    <property type="match status" value="1"/>
</dbReference>
<keyword evidence="4 6" id="KW-0472">Membrane</keyword>
<dbReference type="GeneID" id="19113960"/>
<name>M2NJU2_BAUPA</name>
<dbReference type="AlphaFoldDB" id="M2NJU2"/>
<evidence type="ECO:0000256" key="2">
    <source>
        <dbReference type="ARBA" id="ARBA00022692"/>
    </source>
</evidence>
<dbReference type="GO" id="GO:0022857">
    <property type="term" value="F:transmembrane transporter activity"/>
    <property type="evidence" value="ECO:0007669"/>
    <property type="project" value="InterPro"/>
</dbReference>
<dbReference type="OrthoDB" id="5204190at2759"/>
<evidence type="ECO:0008006" key="9">
    <source>
        <dbReference type="Google" id="ProtNLM"/>
    </source>
</evidence>
<sequence length="551" mass="59210">MASYETSRKVSVATTVEPTETSPLLDRKLSRASVIWQKSTIYRVLFCGFLVSLTFGVTQVPIIYVFGLMNCEEYYRHHPSPPSALDRCKVHEIEAGTARQVALLGAGTTLFGVVNLFFTGWTIKAFGIKKSLLLTVFLPAIRLAIQNIGVELGAGVGILIVQLSQIITVVGGPVGYMLSLNSLATEVVEPVERTATLGRLSGCAMFGTALGFLAGGLIGDAFGIIWPFRVTVGLFIISCLYVQLCLPDVHNPDIESKASKSLSSFFDPVKMFAPQKWQLSNGKVQIEYGVLLLGLGTFLGVLSTSYIGTLLQMYATDIFDFGTSENGLLIFVNSLVRGLFLTFVFPIIISAGREWLDKRNQVSESAKISASESGIPDIPVSPAEIAADARPMEGGREPVEPLKPAGAKAGNKAERQSFRFDLLFTKYSLIADGLLTGLATFTTAGWQLYVIAVILPLASGTGPAAKGTILQMCPPEQRTDALSAISLVELVARLSSLSVFGLVFAAFAETGQPNLTFTCNAGIAVVGFAILMFARFPPDGSRRLTKDDEDD</sequence>
<dbReference type="RefSeq" id="XP_007674282.1">
    <property type="nucleotide sequence ID" value="XM_007676092.1"/>
</dbReference>
<feature type="transmembrane region" description="Helical" evidence="6">
    <location>
        <begin position="514"/>
        <end position="534"/>
    </location>
</feature>
<feature type="transmembrane region" description="Helical" evidence="6">
    <location>
        <begin position="197"/>
        <end position="218"/>
    </location>
</feature>
<feature type="transmembrane region" description="Helical" evidence="6">
    <location>
        <begin position="41"/>
        <end position="66"/>
    </location>
</feature>
<dbReference type="InterPro" id="IPR036259">
    <property type="entry name" value="MFS_trans_sf"/>
</dbReference>
<dbReference type="InterPro" id="IPR011701">
    <property type="entry name" value="MFS"/>
</dbReference>
<evidence type="ECO:0000256" key="5">
    <source>
        <dbReference type="SAM" id="MobiDB-lite"/>
    </source>
</evidence>
<evidence type="ECO:0000256" key="4">
    <source>
        <dbReference type="ARBA" id="ARBA00023136"/>
    </source>
</evidence>
<dbReference type="SUPFAM" id="SSF103473">
    <property type="entry name" value="MFS general substrate transporter"/>
    <property type="match status" value="2"/>
</dbReference>
<dbReference type="HOGENOM" id="CLU_025399_0_0_1"/>
<comment type="subcellular location">
    <subcellularLocation>
        <location evidence="1">Membrane</location>
        <topology evidence="1">Multi-pass membrane protein</topology>
    </subcellularLocation>
</comment>
<feature type="region of interest" description="Disordered" evidence="5">
    <location>
        <begin position="391"/>
        <end position="410"/>
    </location>
</feature>
<dbReference type="eggNOG" id="ENOG502S731">
    <property type="taxonomic scope" value="Eukaryota"/>
</dbReference>
<evidence type="ECO:0000256" key="6">
    <source>
        <dbReference type="SAM" id="Phobius"/>
    </source>
</evidence>
<keyword evidence="8" id="KW-1185">Reference proteome</keyword>
<keyword evidence="3 6" id="KW-1133">Transmembrane helix</keyword>
<evidence type="ECO:0000313" key="8">
    <source>
        <dbReference type="Proteomes" id="UP000011761"/>
    </source>
</evidence>
<dbReference type="KEGG" id="bcom:BAUCODRAFT_402119"/>
<dbReference type="EMBL" id="KB445552">
    <property type="protein sequence ID" value="EMC99405.1"/>
    <property type="molecule type" value="Genomic_DNA"/>
</dbReference>
<evidence type="ECO:0000256" key="1">
    <source>
        <dbReference type="ARBA" id="ARBA00004141"/>
    </source>
</evidence>
<dbReference type="Gene3D" id="1.20.1250.20">
    <property type="entry name" value="MFS general substrate transporter like domains"/>
    <property type="match status" value="2"/>
</dbReference>
<feature type="transmembrane region" description="Helical" evidence="6">
    <location>
        <begin position="101"/>
        <end position="120"/>
    </location>
</feature>
<feature type="transmembrane region" description="Helical" evidence="6">
    <location>
        <begin position="156"/>
        <end position="176"/>
    </location>
</feature>
<feature type="compositionally biased region" description="Basic and acidic residues" evidence="5">
    <location>
        <begin position="391"/>
        <end position="400"/>
    </location>
</feature>
<dbReference type="PANTHER" id="PTHR23507">
    <property type="entry name" value="ZGC:174356"/>
    <property type="match status" value="1"/>
</dbReference>
<feature type="transmembrane region" description="Helical" evidence="6">
    <location>
        <begin position="490"/>
        <end position="508"/>
    </location>
</feature>
<evidence type="ECO:0000313" key="7">
    <source>
        <dbReference type="EMBL" id="EMC99405.1"/>
    </source>
</evidence>